<evidence type="ECO:0000256" key="5">
    <source>
        <dbReference type="ARBA" id="ARBA00023098"/>
    </source>
</evidence>
<dbReference type="GO" id="GO:0016042">
    <property type="term" value="P:lipid catabolic process"/>
    <property type="evidence" value="ECO:0007669"/>
    <property type="project" value="UniProtKB-KW"/>
</dbReference>
<feature type="domain" description="Partial AB-hydrolase lipase" evidence="7">
    <location>
        <begin position="3"/>
        <end position="62"/>
    </location>
</feature>
<keyword evidence="6" id="KW-0325">Glycoprotein</keyword>
<name>A0A6A0GT11_HYAAZ</name>
<comment type="similarity">
    <text evidence="1">Belongs to the AB hydrolase superfamily. Lipase family.</text>
</comment>
<dbReference type="InterPro" id="IPR029058">
    <property type="entry name" value="AB_hydrolase_fold"/>
</dbReference>
<evidence type="ECO:0000313" key="8">
    <source>
        <dbReference type="EMBL" id="KAA0187243.1"/>
    </source>
</evidence>
<protein>
    <recommendedName>
        <fullName evidence="7">Partial AB-hydrolase lipase domain-containing protein</fullName>
    </recommendedName>
</protein>
<dbReference type="GO" id="GO:0016787">
    <property type="term" value="F:hydrolase activity"/>
    <property type="evidence" value="ECO:0007669"/>
    <property type="project" value="UniProtKB-KW"/>
</dbReference>
<evidence type="ECO:0000256" key="6">
    <source>
        <dbReference type="ARBA" id="ARBA00023180"/>
    </source>
</evidence>
<keyword evidence="4" id="KW-0442">Lipid degradation</keyword>
<keyword evidence="2" id="KW-0732">Signal</keyword>
<evidence type="ECO:0000259" key="7">
    <source>
        <dbReference type="Pfam" id="PF04083"/>
    </source>
</evidence>
<organism evidence="8">
    <name type="scientific">Hyalella azteca</name>
    <name type="common">Amphipod</name>
    <dbReference type="NCBI Taxonomy" id="294128"/>
    <lineage>
        <taxon>Eukaryota</taxon>
        <taxon>Metazoa</taxon>
        <taxon>Ecdysozoa</taxon>
        <taxon>Arthropoda</taxon>
        <taxon>Crustacea</taxon>
        <taxon>Multicrustacea</taxon>
        <taxon>Malacostraca</taxon>
        <taxon>Eumalacostraca</taxon>
        <taxon>Peracarida</taxon>
        <taxon>Amphipoda</taxon>
        <taxon>Senticaudata</taxon>
        <taxon>Talitrida</taxon>
        <taxon>Talitroidea</taxon>
        <taxon>Hyalellidae</taxon>
        <taxon>Hyalella</taxon>
    </lineage>
</organism>
<dbReference type="FunFam" id="3.40.50.1820:FF:000057">
    <property type="entry name" value="Lipase"/>
    <property type="match status" value="1"/>
</dbReference>
<reference evidence="8" key="3">
    <citation type="submission" date="2019-06" db="EMBL/GenBank/DDBJ databases">
        <authorList>
            <person name="Poynton C."/>
            <person name="Hasenbein S."/>
            <person name="Benoit J.B."/>
            <person name="Sepulveda M.S."/>
            <person name="Poelchau M.F."/>
            <person name="Murali S.C."/>
            <person name="Chen S."/>
            <person name="Glastad K.M."/>
            <person name="Werren J.H."/>
            <person name="Vineis J.H."/>
            <person name="Bowen J.L."/>
            <person name="Friedrich M."/>
            <person name="Jones J."/>
            <person name="Robertson H.M."/>
            <person name="Feyereisen R."/>
            <person name="Mechler-Hickson A."/>
            <person name="Mathers N."/>
            <person name="Lee C.E."/>
            <person name="Colbourne J.K."/>
            <person name="Biales A."/>
            <person name="Johnston J.S."/>
            <person name="Wellborn G.A."/>
            <person name="Rosendale A.J."/>
            <person name="Cridge A.G."/>
            <person name="Munoz-Torres M.C."/>
            <person name="Bain P.A."/>
            <person name="Manny A.R."/>
            <person name="Major K.M."/>
            <person name="Lambert F.N."/>
            <person name="Vulpe C.D."/>
            <person name="Tuck P."/>
            <person name="Blalock B.J."/>
            <person name="Lin Y.-Y."/>
            <person name="Smith M.E."/>
            <person name="Ochoa-Acuna H."/>
            <person name="Chen M.-J.M."/>
            <person name="Childers C.P."/>
            <person name="Qu J."/>
            <person name="Dugan S."/>
            <person name="Lee S.L."/>
            <person name="Chao H."/>
            <person name="Dinh H."/>
            <person name="Han Y."/>
            <person name="Doddapaneni H."/>
            <person name="Worley K.C."/>
            <person name="Muzny D.M."/>
            <person name="Gibbs R.A."/>
            <person name="Richards S."/>
        </authorList>
    </citation>
    <scope>NUCLEOTIDE SEQUENCE</scope>
    <source>
        <strain evidence="8">HAZT.00-mixed</strain>
        <tissue evidence="8">Whole organism</tissue>
    </source>
</reference>
<evidence type="ECO:0000256" key="2">
    <source>
        <dbReference type="ARBA" id="ARBA00022729"/>
    </source>
</evidence>
<sequence>MQTELIEAMGYTAEIHHVTTEDGYILELHRIPYGISGSDGGVRPVAYLQHCLLCSSSDWIMNDPDKALAYILADAGYDVWMGNYRGNTYSRNHTTLDPDEDLSFWSFSWDEMGIIDLPAMIDYVLEFTGQPDLYYVGFSMGTTTYYAMLSEKPEYNSKLRVGINLGPAAYMEHMKGPLTLIAPYSDDFDTLMTLLGKGEFLPSRDVTDEWVEKYCDDEMISAEICYNVLFLIAGPDSELLNE</sequence>
<evidence type="ECO:0000256" key="1">
    <source>
        <dbReference type="ARBA" id="ARBA00010701"/>
    </source>
</evidence>
<comment type="caution">
    <text evidence="8">The sequence shown here is derived from an EMBL/GenBank/DDBJ whole genome shotgun (WGS) entry which is preliminary data.</text>
</comment>
<dbReference type="SUPFAM" id="SSF53474">
    <property type="entry name" value="alpha/beta-Hydrolases"/>
    <property type="match status" value="1"/>
</dbReference>
<keyword evidence="3" id="KW-0378">Hydrolase</keyword>
<dbReference type="PANTHER" id="PTHR11005">
    <property type="entry name" value="LYSOSOMAL ACID LIPASE-RELATED"/>
    <property type="match status" value="1"/>
</dbReference>
<dbReference type="Gene3D" id="3.40.50.1820">
    <property type="entry name" value="alpha/beta hydrolase"/>
    <property type="match status" value="1"/>
</dbReference>
<dbReference type="AlphaFoldDB" id="A0A6A0GT11"/>
<dbReference type="EMBL" id="JQDR03015060">
    <property type="protein sequence ID" value="KAA0187243.1"/>
    <property type="molecule type" value="Genomic_DNA"/>
</dbReference>
<accession>A0A6A0GT11</accession>
<dbReference type="Proteomes" id="UP000711488">
    <property type="component" value="Unassembled WGS sequence"/>
</dbReference>
<reference evidence="8" key="2">
    <citation type="journal article" date="2018" name="Environ. Sci. Technol.">
        <title>The Toxicogenome of Hyalella azteca: A Model for Sediment Ecotoxicology and Evolutionary Toxicology.</title>
        <authorList>
            <person name="Poynton H.C."/>
            <person name="Hasenbein S."/>
            <person name="Benoit J.B."/>
            <person name="Sepulveda M.S."/>
            <person name="Poelchau M.F."/>
            <person name="Hughes D.S.T."/>
            <person name="Murali S.C."/>
            <person name="Chen S."/>
            <person name="Glastad K.M."/>
            <person name="Goodisman M.A.D."/>
            <person name="Werren J.H."/>
            <person name="Vineis J.H."/>
            <person name="Bowen J.L."/>
            <person name="Friedrich M."/>
            <person name="Jones J."/>
            <person name="Robertson H.M."/>
            <person name="Feyereisen R."/>
            <person name="Mechler-Hickson A."/>
            <person name="Mathers N."/>
            <person name="Lee C.E."/>
            <person name="Colbourne J.K."/>
            <person name="Biales A."/>
            <person name="Johnston J.S."/>
            <person name="Wellborn G.A."/>
            <person name="Rosendale A.J."/>
            <person name="Cridge A.G."/>
            <person name="Munoz-Torres M.C."/>
            <person name="Bain P.A."/>
            <person name="Manny A.R."/>
            <person name="Major K.M."/>
            <person name="Lambert F.N."/>
            <person name="Vulpe C.D."/>
            <person name="Tuck P."/>
            <person name="Blalock B.J."/>
            <person name="Lin Y.Y."/>
            <person name="Smith M.E."/>
            <person name="Ochoa-Acuna H."/>
            <person name="Chen M.M."/>
            <person name="Childers C.P."/>
            <person name="Qu J."/>
            <person name="Dugan S."/>
            <person name="Lee S.L."/>
            <person name="Chao H."/>
            <person name="Dinh H."/>
            <person name="Han Y."/>
            <person name="Doddapaneni H."/>
            <person name="Worley K.C."/>
            <person name="Muzny D.M."/>
            <person name="Gibbs R.A."/>
            <person name="Richards S."/>
        </authorList>
    </citation>
    <scope>NUCLEOTIDE SEQUENCE</scope>
    <source>
        <strain evidence="8">HAZT.00-mixed</strain>
        <tissue evidence="8">Whole organism</tissue>
    </source>
</reference>
<dbReference type="InterPro" id="IPR006693">
    <property type="entry name" value="AB_hydrolase_lipase"/>
</dbReference>
<feature type="non-terminal residue" evidence="8">
    <location>
        <position position="242"/>
    </location>
</feature>
<evidence type="ECO:0000256" key="3">
    <source>
        <dbReference type="ARBA" id="ARBA00022801"/>
    </source>
</evidence>
<keyword evidence="5" id="KW-0443">Lipid metabolism</keyword>
<evidence type="ECO:0000256" key="4">
    <source>
        <dbReference type="ARBA" id="ARBA00022963"/>
    </source>
</evidence>
<gene>
    <name evidence="8" type="ORF">HAZT_HAZT009872</name>
</gene>
<reference evidence="8" key="1">
    <citation type="submission" date="2014-08" db="EMBL/GenBank/DDBJ databases">
        <authorList>
            <person name="Murali S."/>
            <person name="Richards S."/>
            <person name="Bandaranaike D."/>
            <person name="Bellair M."/>
            <person name="Blankenburg K."/>
            <person name="Chao H."/>
            <person name="Dinh H."/>
            <person name="Doddapaneni H."/>
            <person name="Dugan-Rocha S."/>
            <person name="Elkadiri S."/>
            <person name="Gnanaolivu R."/>
            <person name="Hughes D."/>
            <person name="Lee S."/>
            <person name="Li M."/>
            <person name="Ming W."/>
            <person name="Munidasa M."/>
            <person name="Muniz J."/>
            <person name="Nguyen L."/>
            <person name="Osuji N."/>
            <person name="Pu L.-L."/>
            <person name="Puazo M."/>
            <person name="Skinner E."/>
            <person name="Qu C."/>
            <person name="Quiroz J."/>
            <person name="Raj R."/>
            <person name="Weissenberger G."/>
            <person name="Xin Y."/>
            <person name="Zou X."/>
            <person name="Han Y."/>
            <person name="Worley K."/>
            <person name="Muzny D."/>
            <person name="Gibbs R."/>
        </authorList>
    </citation>
    <scope>NUCLEOTIDE SEQUENCE</scope>
    <source>
        <strain evidence="8">HAZT.00-mixed</strain>
        <tissue evidence="8">Whole organism</tissue>
    </source>
</reference>
<dbReference type="Pfam" id="PF04083">
    <property type="entry name" value="Abhydro_lipase"/>
    <property type="match status" value="1"/>
</dbReference>
<proteinExistence type="inferred from homology"/>